<gene>
    <name evidence="2" type="ORF">OVN521_LOCUS44104</name>
</gene>
<proteinExistence type="predicted"/>
<accession>A0A820ZXS4</accession>
<organism evidence="2 3">
    <name type="scientific">Rotaria magnacalcarata</name>
    <dbReference type="NCBI Taxonomy" id="392030"/>
    <lineage>
        <taxon>Eukaryota</taxon>
        <taxon>Metazoa</taxon>
        <taxon>Spiralia</taxon>
        <taxon>Gnathifera</taxon>
        <taxon>Rotifera</taxon>
        <taxon>Eurotatoria</taxon>
        <taxon>Bdelloidea</taxon>
        <taxon>Philodinida</taxon>
        <taxon>Philodinidae</taxon>
        <taxon>Rotaria</taxon>
    </lineage>
</organism>
<name>A0A820ZXS4_9BILA</name>
<reference evidence="2" key="1">
    <citation type="submission" date="2021-02" db="EMBL/GenBank/DDBJ databases">
        <authorList>
            <person name="Nowell W R."/>
        </authorList>
    </citation>
    <scope>NUCLEOTIDE SEQUENCE</scope>
</reference>
<sequence length="68" mass="7395">MQIKDDEEVTTRISTSLLLAPMQLPTPSAPLPPSPPTATNPKAESVENISSTIERTPIENFGQFKSED</sequence>
<feature type="non-terminal residue" evidence="2">
    <location>
        <position position="1"/>
    </location>
</feature>
<dbReference type="Proteomes" id="UP000663866">
    <property type="component" value="Unassembled WGS sequence"/>
</dbReference>
<evidence type="ECO:0000313" key="2">
    <source>
        <dbReference type="EMBL" id="CAF4572512.1"/>
    </source>
</evidence>
<feature type="compositionally biased region" description="Pro residues" evidence="1">
    <location>
        <begin position="27"/>
        <end position="38"/>
    </location>
</feature>
<dbReference type="AlphaFoldDB" id="A0A820ZXS4"/>
<evidence type="ECO:0000256" key="1">
    <source>
        <dbReference type="SAM" id="MobiDB-lite"/>
    </source>
</evidence>
<feature type="compositionally biased region" description="Polar residues" evidence="1">
    <location>
        <begin position="39"/>
        <end position="54"/>
    </location>
</feature>
<comment type="caution">
    <text evidence="2">The sequence shown here is derived from an EMBL/GenBank/DDBJ whole genome shotgun (WGS) entry which is preliminary data.</text>
</comment>
<dbReference type="EMBL" id="CAJOBG010065703">
    <property type="protein sequence ID" value="CAF4572512.1"/>
    <property type="molecule type" value="Genomic_DNA"/>
</dbReference>
<feature type="region of interest" description="Disordered" evidence="1">
    <location>
        <begin position="17"/>
        <end position="68"/>
    </location>
</feature>
<keyword evidence="3" id="KW-1185">Reference proteome</keyword>
<evidence type="ECO:0000313" key="3">
    <source>
        <dbReference type="Proteomes" id="UP000663866"/>
    </source>
</evidence>
<protein>
    <submittedName>
        <fullName evidence="2">Uncharacterized protein</fullName>
    </submittedName>
</protein>